<protein>
    <submittedName>
        <fullName evidence="2">Tetratricopeptide repeat protein</fullName>
    </submittedName>
</protein>
<dbReference type="PANTHER" id="PTHR46082">
    <property type="entry name" value="ATP/GTP-BINDING PROTEIN-RELATED"/>
    <property type="match status" value="1"/>
</dbReference>
<dbReference type="EMBL" id="BOMY01000021">
    <property type="protein sequence ID" value="GIF20200.1"/>
    <property type="molecule type" value="Genomic_DNA"/>
</dbReference>
<evidence type="ECO:0000313" key="3">
    <source>
        <dbReference type="Proteomes" id="UP000623608"/>
    </source>
</evidence>
<dbReference type="Gene3D" id="1.25.40.10">
    <property type="entry name" value="Tetratricopeptide repeat domain"/>
    <property type="match status" value="2"/>
</dbReference>
<evidence type="ECO:0000313" key="2">
    <source>
        <dbReference type="EMBL" id="GIF20200.1"/>
    </source>
</evidence>
<keyword evidence="3" id="KW-1185">Reference proteome</keyword>
<dbReference type="Proteomes" id="UP000623608">
    <property type="component" value="Unassembled WGS sequence"/>
</dbReference>
<dbReference type="Pfam" id="PF13374">
    <property type="entry name" value="TPR_10"/>
    <property type="match status" value="1"/>
</dbReference>
<accession>A0A919NK52</accession>
<dbReference type="Pfam" id="PF13424">
    <property type="entry name" value="TPR_12"/>
    <property type="match status" value="2"/>
</dbReference>
<dbReference type="InterPro" id="IPR003593">
    <property type="entry name" value="AAA+_ATPase"/>
</dbReference>
<dbReference type="SUPFAM" id="SSF52200">
    <property type="entry name" value="Toll/Interleukin receptor TIR domain"/>
    <property type="match status" value="1"/>
</dbReference>
<dbReference type="Gene3D" id="3.40.50.300">
    <property type="entry name" value="P-loop containing nucleotide triphosphate hydrolases"/>
    <property type="match status" value="1"/>
</dbReference>
<dbReference type="AlphaFoldDB" id="A0A919NK52"/>
<dbReference type="InterPro" id="IPR027417">
    <property type="entry name" value="P-loop_NTPase"/>
</dbReference>
<name>A0A919NK52_9ACTN</name>
<dbReference type="InterPro" id="IPR035897">
    <property type="entry name" value="Toll_tir_struct_dom_sf"/>
</dbReference>
<dbReference type="SMART" id="SM00255">
    <property type="entry name" value="TIR"/>
    <property type="match status" value="1"/>
</dbReference>
<dbReference type="SUPFAM" id="SSF52540">
    <property type="entry name" value="P-loop containing nucleoside triphosphate hydrolases"/>
    <property type="match status" value="1"/>
</dbReference>
<dbReference type="Gene3D" id="3.40.50.10140">
    <property type="entry name" value="Toll/interleukin-1 receptor homology (TIR) domain"/>
    <property type="match status" value="1"/>
</dbReference>
<dbReference type="InterPro" id="IPR011990">
    <property type="entry name" value="TPR-like_helical_dom_sf"/>
</dbReference>
<dbReference type="SMART" id="SM00382">
    <property type="entry name" value="AAA"/>
    <property type="match status" value="1"/>
</dbReference>
<reference evidence="2" key="1">
    <citation type="submission" date="2021-01" db="EMBL/GenBank/DDBJ databases">
        <title>Whole genome shotgun sequence of Actinoplanes tereljensis NBRC 105297.</title>
        <authorList>
            <person name="Komaki H."/>
            <person name="Tamura T."/>
        </authorList>
    </citation>
    <scope>NUCLEOTIDE SEQUENCE</scope>
    <source>
        <strain evidence="2">NBRC 105297</strain>
    </source>
</reference>
<comment type="caution">
    <text evidence="2">The sequence shown here is derived from an EMBL/GenBank/DDBJ whole genome shotgun (WGS) entry which is preliminary data.</text>
</comment>
<gene>
    <name evidence="2" type="ORF">Ate02nite_29300</name>
</gene>
<organism evidence="2 3">
    <name type="scientific">Paractinoplanes tereljensis</name>
    <dbReference type="NCBI Taxonomy" id="571912"/>
    <lineage>
        <taxon>Bacteria</taxon>
        <taxon>Bacillati</taxon>
        <taxon>Actinomycetota</taxon>
        <taxon>Actinomycetes</taxon>
        <taxon>Micromonosporales</taxon>
        <taxon>Micromonosporaceae</taxon>
        <taxon>Paractinoplanes</taxon>
    </lineage>
</organism>
<dbReference type="InterPro" id="IPR053137">
    <property type="entry name" value="NLR-like"/>
</dbReference>
<evidence type="ECO:0000259" key="1">
    <source>
        <dbReference type="PROSITE" id="PS50104"/>
    </source>
</evidence>
<dbReference type="PANTHER" id="PTHR46082:SF6">
    <property type="entry name" value="AAA+ ATPASE DOMAIN-CONTAINING PROTEIN-RELATED"/>
    <property type="match status" value="1"/>
</dbReference>
<dbReference type="SUPFAM" id="SSF48452">
    <property type="entry name" value="TPR-like"/>
    <property type="match status" value="2"/>
</dbReference>
<dbReference type="InterPro" id="IPR000157">
    <property type="entry name" value="TIR_dom"/>
</dbReference>
<dbReference type="PROSITE" id="PS50104">
    <property type="entry name" value="TIR"/>
    <property type="match status" value="1"/>
</dbReference>
<dbReference type="NCBIfam" id="NF040586">
    <property type="entry name" value="FxSxx_TPR"/>
    <property type="match status" value="1"/>
</dbReference>
<feature type="domain" description="TIR" evidence="1">
    <location>
        <begin position="4"/>
        <end position="128"/>
    </location>
</feature>
<dbReference type="Pfam" id="PF13676">
    <property type="entry name" value="TIR_2"/>
    <property type="match status" value="1"/>
</dbReference>
<sequence length="804" mass="87364">MANVAGHVFISYSRRDTGYVDQLAERLERDGIPLWLDRQRLEAGDQWERQIRDRVDDCAVLIVVMSPAAEASPHVGNELQRARDRGKPVLPILLSGENWFELGRVNYFDARPSQLPDQRFLDRLRRLISGSGEDSGGSAARSLVAGDLPGRAVAWQDRPGLLDAVVQSAADGGTAVVAALAGQRGVGKTQLAAAYARLRVQHGWPVVVWANAESEPGIVTALDELATLAGLRKPGEDPRDAARTALRWLRAQPGPCLLVFDNALDADLIREWTPAIGSVHTVVTSTLRALDELGELIDVSLFTQDEAVDYLRRRTHLADSDGALEVSERLGWLPLALAQAGALIGPSRRYPGYDRYLQAMASRSIAELLPRPAGNPYPYGLAEAVLLSLEDLGRDEEGVRARQLLDRLAVLAPIGADPLLLACLVESDREDAEMLAALLTGRSLTVGADADRVVIHRLVQQVVREHCQTNGTLGTVVTATAAALRASADQIGGDWQQRTLLAEYAEHAESLLGHATTAAATEAVASVLHRLIYYTNEAHSHSTSIAHGTTLISARERALGADHPDTLNSRSNVAFAYWLAGRFDEAIMLHTAVLADRKRVQEPNHPDTLVSRHGLAAAYQSAGQLEEAIALFTAILADQERIAGHDHPDTLKLRNNLANAYASAGRLDEAISMHTATLADRERVLGTDHPDTLISRSCLAYDYRAAGRLDEAMTLLTATLADQKRILGHDHPDTLVSRNNLAFAYRAVGRLDEAITLYAANLADRMRVLGEDHPHTQNSRNGLIYAYQAAGRLEEAAAVRQPPE</sequence>
<proteinExistence type="predicted"/>
<dbReference type="GO" id="GO:0007165">
    <property type="term" value="P:signal transduction"/>
    <property type="evidence" value="ECO:0007669"/>
    <property type="project" value="InterPro"/>
</dbReference>